<evidence type="ECO:0000256" key="6">
    <source>
        <dbReference type="ARBA" id="ARBA00023163"/>
    </source>
</evidence>
<accession>A0A4Y6U8F7</accession>
<dbReference type="GO" id="GO:0045892">
    <property type="term" value="P:negative regulation of DNA-templated transcription"/>
    <property type="evidence" value="ECO:0007669"/>
    <property type="project" value="TreeGrafter"/>
</dbReference>
<gene>
    <name evidence="9" type="ORF">E3E12_04995</name>
</gene>
<keyword evidence="7" id="KW-0479">Metal-binding</keyword>
<evidence type="ECO:0000256" key="3">
    <source>
        <dbReference type="ARBA" id="ARBA00022833"/>
    </source>
</evidence>
<reference evidence="9 10" key="1">
    <citation type="submission" date="2019-03" db="EMBL/GenBank/DDBJ databases">
        <title>The complete genome sequence of Swingsia_sp. F3b2 LMG30590(T).</title>
        <authorList>
            <person name="Chua K.-O."/>
            <person name="Chan K.-G."/>
            <person name="See-Too W.-S."/>
        </authorList>
    </citation>
    <scope>NUCLEOTIDE SEQUENCE [LARGE SCALE GENOMIC DNA]</scope>
    <source>
        <strain evidence="9 10">F3b2</strain>
    </source>
</reference>
<dbReference type="GO" id="GO:1900376">
    <property type="term" value="P:regulation of secondary metabolite biosynthetic process"/>
    <property type="evidence" value="ECO:0007669"/>
    <property type="project" value="TreeGrafter"/>
</dbReference>
<dbReference type="InterPro" id="IPR036388">
    <property type="entry name" value="WH-like_DNA-bd_sf"/>
</dbReference>
<dbReference type="OrthoDB" id="9801127at2"/>
<keyword evidence="6" id="KW-0804">Transcription</keyword>
<comment type="similarity">
    <text evidence="1">Belongs to the Fur family.</text>
</comment>
<dbReference type="EMBL" id="CP038231">
    <property type="protein sequence ID" value="QDH13652.1"/>
    <property type="molecule type" value="Genomic_DNA"/>
</dbReference>
<feature type="binding site" evidence="8">
    <location>
        <position position="126"/>
    </location>
    <ligand>
        <name>Fe cation</name>
        <dbReference type="ChEBI" id="CHEBI:24875"/>
    </ligand>
</feature>
<sequence>MKGAVALKETGQPTSFSPAIQAQLQHAEQLCTARGEKLTAVRRQVLGLVLASLRPVGAYDLLERLRHSRTNAVPPTIYRALDFLRAQGFIHKIERLSAFVACHDMVHQGEGALLNGAQAHDPQGWHHADQAQFLICRHCGEARELRHETFRTIMEETAHQEGFEPETAVVEITGRCKQCRQCQEHGQEN</sequence>
<dbReference type="KEGG" id="swf:E3E12_04995"/>
<dbReference type="Gene3D" id="3.30.1490.190">
    <property type="match status" value="1"/>
</dbReference>
<evidence type="ECO:0000313" key="10">
    <source>
        <dbReference type="Proteomes" id="UP000318709"/>
    </source>
</evidence>
<dbReference type="Gene3D" id="1.10.10.10">
    <property type="entry name" value="Winged helix-like DNA-binding domain superfamily/Winged helix DNA-binding domain"/>
    <property type="match status" value="1"/>
</dbReference>
<dbReference type="GO" id="GO:0008270">
    <property type="term" value="F:zinc ion binding"/>
    <property type="evidence" value="ECO:0007669"/>
    <property type="project" value="TreeGrafter"/>
</dbReference>
<keyword evidence="10" id="KW-1185">Reference proteome</keyword>
<name>A0A4Y6U8F7_9PROT</name>
<evidence type="ECO:0000256" key="8">
    <source>
        <dbReference type="PIRSR" id="PIRSR602481-2"/>
    </source>
</evidence>
<keyword evidence="8" id="KW-0408">Iron</keyword>
<evidence type="ECO:0000256" key="7">
    <source>
        <dbReference type="PIRSR" id="PIRSR602481-1"/>
    </source>
</evidence>
<evidence type="ECO:0000256" key="5">
    <source>
        <dbReference type="ARBA" id="ARBA00023125"/>
    </source>
</evidence>
<keyword evidence="2" id="KW-0678">Repressor</keyword>
<keyword evidence="5" id="KW-0238">DNA-binding</keyword>
<dbReference type="RefSeq" id="WP_141443360.1">
    <property type="nucleotide sequence ID" value="NZ_CP038231.1"/>
</dbReference>
<evidence type="ECO:0000256" key="2">
    <source>
        <dbReference type="ARBA" id="ARBA00022491"/>
    </source>
</evidence>
<organism evidence="9 10">
    <name type="scientific">Formicincola oecophyllae</name>
    <dbReference type="NCBI Taxonomy" id="2558361"/>
    <lineage>
        <taxon>Bacteria</taxon>
        <taxon>Pseudomonadati</taxon>
        <taxon>Pseudomonadota</taxon>
        <taxon>Alphaproteobacteria</taxon>
        <taxon>Acetobacterales</taxon>
        <taxon>Acetobacteraceae</taxon>
        <taxon>Formicincola</taxon>
    </lineage>
</organism>
<dbReference type="InterPro" id="IPR043135">
    <property type="entry name" value="Fur_C"/>
</dbReference>
<dbReference type="InterPro" id="IPR002481">
    <property type="entry name" value="FUR"/>
</dbReference>
<dbReference type="InterPro" id="IPR036390">
    <property type="entry name" value="WH_DNA-bd_sf"/>
</dbReference>
<dbReference type="GO" id="GO:0005829">
    <property type="term" value="C:cytosol"/>
    <property type="evidence" value="ECO:0007669"/>
    <property type="project" value="TreeGrafter"/>
</dbReference>
<dbReference type="AlphaFoldDB" id="A0A4Y6U8F7"/>
<dbReference type="PANTHER" id="PTHR33202:SF6">
    <property type="entry name" value="ZINC UPTAKE REGULATION PROTEIN"/>
    <property type="match status" value="1"/>
</dbReference>
<proteinExistence type="inferred from homology"/>
<dbReference type="GO" id="GO:0000976">
    <property type="term" value="F:transcription cis-regulatory region binding"/>
    <property type="evidence" value="ECO:0007669"/>
    <property type="project" value="TreeGrafter"/>
</dbReference>
<comment type="cofactor">
    <cofactor evidence="7">
        <name>Zn(2+)</name>
        <dbReference type="ChEBI" id="CHEBI:29105"/>
    </cofactor>
    <text evidence="7">Binds 1 zinc ion per subunit.</text>
</comment>
<keyword evidence="3 7" id="KW-0862">Zinc</keyword>
<feature type="binding site" evidence="7">
    <location>
        <position position="136"/>
    </location>
    <ligand>
        <name>Zn(2+)</name>
        <dbReference type="ChEBI" id="CHEBI:29105"/>
    </ligand>
</feature>
<protein>
    <submittedName>
        <fullName evidence="9">Transcriptional repressor</fullName>
    </submittedName>
</protein>
<feature type="binding site" evidence="7">
    <location>
        <position position="176"/>
    </location>
    <ligand>
        <name>Zn(2+)</name>
        <dbReference type="ChEBI" id="CHEBI:29105"/>
    </ligand>
</feature>
<evidence type="ECO:0000256" key="4">
    <source>
        <dbReference type="ARBA" id="ARBA00023015"/>
    </source>
</evidence>
<keyword evidence="4" id="KW-0805">Transcription regulation</keyword>
<dbReference type="GO" id="GO:0003700">
    <property type="term" value="F:DNA-binding transcription factor activity"/>
    <property type="evidence" value="ECO:0007669"/>
    <property type="project" value="InterPro"/>
</dbReference>
<evidence type="ECO:0000313" key="9">
    <source>
        <dbReference type="EMBL" id="QDH13652.1"/>
    </source>
</evidence>
<dbReference type="PANTHER" id="PTHR33202">
    <property type="entry name" value="ZINC UPTAKE REGULATION PROTEIN"/>
    <property type="match status" value="1"/>
</dbReference>
<feature type="binding site" evidence="7">
    <location>
        <position position="179"/>
    </location>
    <ligand>
        <name>Zn(2+)</name>
        <dbReference type="ChEBI" id="CHEBI:29105"/>
    </ligand>
</feature>
<feature type="binding site" evidence="7">
    <location>
        <position position="139"/>
    </location>
    <ligand>
        <name>Zn(2+)</name>
        <dbReference type="ChEBI" id="CHEBI:29105"/>
    </ligand>
</feature>
<dbReference type="Proteomes" id="UP000318709">
    <property type="component" value="Chromosome"/>
</dbReference>
<evidence type="ECO:0000256" key="1">
    <source>
        <dbReference type="ARBA" id="ARBA00007957"/>
    </source>
</evidence>
<comment type="cofactor">
    <cofactor evidence="8">
        <name>Mn(2+)</name>
        <dbReference type="ChEBI" id="CHEBI:29035"/>
    </cofactor>
    <cofactor evidence="8">
        <name>Fe(2+)</name>
        <dbReference type="ChEBI" id="CHEBI:29033"/>
    </cofactor>
    <text evidence="8">Binds 1 Mn(2+) or Fe(2+) ion per subunit.</text>
</comment>
<dbReference type="SUPFAM" id="SSF46785">
    <property type="entry name" value="Winged helix' DNA-binding domain"/>
    <property type="match status" value="1"/>
</dbReference>